<evidence type="ECO:0000256" key="2">
    <source>
        <dbReference type="ARBA" id="ARBA00023004"/>
    </source>
</evidence>
<dbReference type="NCBIfam" id="TIGR00109">
    <property type="entry name" value="hemH"/>
    <property type="match status" value="1"/>
</dbReference>
<dbReference type="SUPFAM" id="SSF53800">
    <property type="entry name" value="Chelatase"/>
    <property type="match status" value="1"/>
</dbReference>
<gene>
    <name evidence="6" type="ORF">METZ01_LOCUS38291</name>
</gene>
<evidence type="ECO:0000256" key="5">
    <source>
        <dbReference type="ARBA" id="ARBA00023244"/>
    </source>
</evidence>
<dbReference type="AlphaFoldDB" id="A0A381R6E7"/>
<dbReference type="CDD" id="cd03411">
    <property type="entry name" value="Ferrochelatase_N"/>
    <property type="match status" value="1"/>
</dbReference>
<evidence type="ECO:0008006" key="7">
    <source>
        <dbReference type="Google" id="ProtNLM"/>
    </source>
</evidence>
<dbReference type="Pfam" id="PF00762">
    <property type="entry name" value="Ferrochelatase"/>
    <property type="match status" value="1"/>
</dbReference>
<name>A0A381R6E7_9ZZZZ</name>
<evidence type="ECO:0000256" key="4">
    <source>
        <dbReference type="ARBA" id="ARBA00023239"/>
    </source>
</evidence>
<dbReference type="PANTHER" id="PTHR11108">
    <property type="entry name" value="FERROCHELATASE"/>
    <property type="match status" value="1"/>
</dbReference>
<dbReference type="InterPro" id="IPR033644">
    <property type="entry name" value="Ferrochelatase_C"/>
</dbReference>
<evidence type="ECO:0000313" key="6">
    <source>
        <dbReference type="EMBL" id="SUZ85437.1"/>
    </source>
</evidence>
<dbReference type="PANTHER" id="PTHR11108:SF1">
    <property type="entry name" value="FERROCHELATASE, MITOCHONDRIAL"/>
    <property type="match status" value="1"/>
</dbReference>
<dbReference type="InterPro" id="IPR001015">
    <property type="entry name" value="Ferrochelatase"/>
</dbReference>
<keyword evidence="2" id="KW-0408">Iron</keyword>
<dbReference type="GO" id="GO:0004325">
    <property type="term" value="F:ferrochelatase activity"/>
    <property type="evidence" value="ECO:0007669"/>
    <property type="project" value="InterPro"/>
</dbReference>
<organism evidence="6">
    <name type="scientific">marine metagenome</name>
    <dbReference type="NCBI Taxonomy" id="408172"/>
    <lineage>
        <taxon>unclassified sequences</taxon>
        <taxon>metagenomes</taxon>
        <taxon>ecological metagenomes</taxon>
    </lineage>
</organism>
<keyword evidence="3" id="KW-0350">Heme biosynthesis</keyword>
<reference evidence="6" key="1">
    <citation type="submission" date="2018-05" db="EMBL/GenBank/DDBJ databases">
        <authorList>
            <person name="Lanie J.A."/>
            <person name="Ng W.-L."/>
            <person name="Kazmierczak K.M."/>
            <person name="Andrzejewski T.M."/>
            <person name="Davidsen T.M."/>
            <person name="Wayne K.J."/>
            <person name="Tettelin H."/>
            <person name="Glass J.I."/>
            <person name="Rusch D."/>
            <person name="Podicherti R."/>
            <person name="Tsui H.-C.T."/>
            <person name="Winkler M.E."/>
        </authorList>
    </citation>
    <scope>NUCLEOTIDE SEQUENCE</scope>
</reference>
<dbReference type="InterPro" id="IPR033659">
    <property type="entry name" value="Ferrochelatase_N"/>
</dbReference>
<comment type="pathway">
    <text evidence="1">Porphyrin-containing compound metabolism; protoheme biosynthesis.</text>
</comment>
<keyword evidence="5" id="KW-0627">Porphyrin biosynthesis</keyword>
<dbReference type="UniPathway" id="UPA00252"/>
<dbReference type="CDD" id="cd00419">
    <property type="entry name" value="Ferrochelatase_C"/>
    <property type="match status" value="1"/>
</dbReference>
<dbReference type="GO" id="GO:0006783">
    <property type="term" value="P:heme biosynthetic process"/>
    <property type="evidence" value="ECO:0007669"/>
    <property type="project" value="UniProtKB-KW"/>
</dbReference>
<evidence type="ECO:0000256" key="3">
    <source>
        <dbReference type="ARBA" id="ARBA00023133"/>
    </source>
</evidence>
<sequence>MTKANRRLLIIVNLGTPDAPTPAAVHKFLLEFLSDPGVIDLPRWLWQPILRRFVLNSRPPKVAELYRSIWTADGSPLEVGTRKIARGIREIADDHFEVTWAYRYGDRSLYRTLSKRVGADTEAIILPLYAHRTSSTTESVFLEARRAAQTLGISANLREVTLEADDPGFINALADCCRSAFAKAGGEPDHLLLSYHGIPTRYDRRERRQYSTDCLATTNALLKALNWDPGHATHCYQSKFGPEPWLKPTTSDLFTELPQRRIRSLAVVTPGFLTDGLETIEEIGTQGRELFKEAGGDTFIRVNAPEDHPALLAGLLRAAFPNC</sequence>
<dbReference type="HAMAP" id="MF_00323">
    <property type="entry name" value="Ferrochelatase"/>
    <property type="match status" value="1"/>
</dbReference>
<keyword evidence="4" id="KW-0456">Lyase</keyword>
<evidence type="ECO:0000256" key="1">
    <source>
        <dbReference type="ARBA" id="ARBA00004744"/>
    </source>
</evidence>
<accession>A0A381R6E7</accession>
<protein>
    <recommendedName>
        <fullName evidence="7">Ferrochelatase</fullName>
    </recommendedName>
</protein>
<proteinExistence type="inferred from homology"/>
<dbReference type="EMBL" id="UINC01001635">
    <property type="protein sequence ID" value="SUZ85437.1"/>
    <property type="molecule type" value="Genomic_DNA"/>
</dbReference>
<dbReference type="Gene3D" id="3.40.50.1400">
    <property type="match status" value="2"/>
</dbReference>